<dbReference type="InterPro" id="IPR003780">
    <property type="entry name" value="COX15/CtaA_fam"/>
</dbReference>
<protein>
    <submittedName>
        <fullName evidence="13">Cytochrome oxidase assembly protein</fullName>
    </submittedName>
</protein>
<feature type="transmembrane region" description="Helical" evidence="12">
    <location>
        <begin position="82"/>
        <end position="99"/>
    </location>
</feature>
<evidence type="ECO:0000256" key="3">
    <source>
        <dbReference type="ARBA" id="ARBA00022692"/>
    </source>
</evidence>
<dbReference type="GO" id="GO:0006784">
    <property type="term" value="P:heme A biosynthetic process"/>
    <property type="evidence" value="ECO:0007669"/>
    <property type="project" value="InterPro"/>
</dbReference>
<evidence type="ECO:0000313" key="14">
    <source>
        <dbReference type="Proteomes" id="UP000275777"/>
    </source>
</evidence>
<accession>A0A3S4ICF6</accession>
<dbReference type="EMBL" id="LR134182">
    <property type="protein sequence ID" value="VEB40456.1"/>
    <property type="molecule type" value="Genomic_DNA"/>
</dbReference>
<evidence type="ECO:0000256" key="7">
    <source>
        <dbReference type="ARBA" id="ARBA00023004"/>
    </source>
</evidence>
<keyword evidence="8" id="KW-0350">Heme biosynthesis</keyword>
<keyword evidence="2" id="KW-1003">Cell membrane</keyword>
<feature type="transmembrane region" description="Helical" evidence="12">
    <location>
        <begin position="242"/>
        <end position="261"/>
    </location>
</feature>
<proteinExistence type="predicted"/>
<dbReference type="PANTHER" id="PTHR35457:SF1">
    <property type="entry name" value="HEME A SYNTHASE"/>
    <property type="match status" value="1"/>
</dbReference>
<evidence type="ECO:0000256" key="1">
    <source>
        <dbReference type="ARBA" id="ARBA00004141"/>
    </source>
</evidence>
<feature type="transmembrane region" description="Helical" evidence="12">
    <location>
        <begin position="136"/>
        <end position="155"/>
    </location>
</feature>
<gene>
    <name evidence="13" type="ORF">NCTC9695_00855</name>
</gene>
<feature type="transmembrane region" description="Helical" evidence="12">
    <location>
        <begin position="298"/>
        <end position="318"/>
    </location>
</feature>
<keyword evidence="7" id="KW-0408">Iron</keyword>
<organism evidence="13 14">
    <name type="scientific">Chromobacterium violaceum</name>
    <dbReference type="NCBI Taxonomy" id="536"/>
    <lineage>
        <taxon>Bacteria</taxon>
        <taxon>Pseudomonadati</taxon>
        <taxon>Pseudomonadota</taxon>
        <taxon>Betaproteobacteria</taxon>
        <taxon>Neisseriales</taxon>
        <taxon>Chromobacteriaceae</taxon>
        <taxon>Chromobacterium</taxon>
    </lineage>
</organism>
<evidence type="ECO:0000256" key="2">
    <source>
        <dbReference type="ARBA" id="ARBA00022475"/>
    </source>
</evidence>
<feature type="transmembrane region" description="Helical" evidence="12">
    <location>
        <begin position="167"/>
        <end position="188"/>
    </location>
</feature>
<feature type="transmembrane region" description="Helical" evidence="12">
    <location>
        <begin position="273"/>
        <end position="292"/>
    </location>
</feature>
<dbReference type="GO" id="GO:0046872">
    <property type="term" value="F:metal ion binding"/>
    <property type="evidence" value="ECO:0007669"/>
    <property type="project" value="UniProtKB-KW"/>
</dbReference>
<dbReference type="GO" id="GO:0016020">
    <property type="term" value="C:membrane"/>
    <property type="evidence" value="ECO:0007669"/>
    <property type="project" value="UniProtKB-SubCell"/>
</dbReference>
<keyword evidence="6" id="KW-0560">Oxidoreductase</keyword>
<sequence length="350" mass="37682">MHWGALAMRKLVWLALLLAVIVVPFGAYVRLSHAGLGCPDWPGCYGRISPAHAAADIRQAQALAPDGPVSPGKAWREMSHRYLAGILGALIALIAWRAWREKRQRLPAGLLLAALGLQGLLGMLTVTLLLKPVIVTSHLLGGMAVLQILAWMALSPSLQPIPVPARLVRLAGLLASALTLQLALGGWVSSNYAALACQGFPACNGESWPALRFNHAFHLLRELGEAPDGSLLDFASLVTIHWLHRLGALLVSLLLASLLWLGWRERPLRRHLLCLAAAWAIQVGLGIANVLLQLPLPLAVAHNAGAALLLGTSLLLLSRLQAQQTARRRALRPRWPLFPHGRLSGPGEGR</sequence>
<evidence type="ECO:0000313" key="13">
    <source>
        <dbReference type="EMBL" id="VEB40456.1"/>
    </source>
</evidence>
<comment type="pathway">
    <text evidence="11">Porphyrin-containing compound metabolism.</text>
</comment>
<evidence type="ECO:0000256" key="5">
    <source>
        <dbReference type="ARBA" id="ARBA00022989"/>
    </source>
</evidence>
<dbReference type="AlphaFoldDB" id="A0A3S4ICF6"/>
<keyword evidence="10" id="KW-1015">Disulfide bond</keyword>
<evidence type="ECO:0000256" key="4">
    <source>
        <dbReference type="ARBA" id="ARBA00022723"/>
    </source>
</evidence>
<dbReference type="InterPro" id="IPR050450">
    <property type="entry name" value="COX15/CtaA_HemeA_synthase"/>
</dbReference>
<reference evidence="13 14" key="1">
    <citation type="submission" date="2018-12" db="EMBL/GenBank/DDBJ databases">
        <authorList>
            <consortium name="Pathogen Informatics"/>
        </authorList>
    </citation>
    <scope>NUCLEOTIDE SEQUENCE [LARGE SCALE GENOMIC DNA]</scope>
    <source>
        <strain evidence="13 14">NCTC9695</strain>
    </source>
</reference>
<keyword evidence="3 12" id="KW-0812">Transmembrane</keyword>
<dbReference type="GO" id="GO:0016491">
    <property type="term" value="F:oxidoreductase activity"/>
    <property type="evidence" value="ECO:0007669"/>
    <property type="project" value="UniProtKB-KW"/>
</dbReference>
<keyword evidence="5 12" id="KW-1133">Transmembrane helix</keyword>
<dbReference type="Proteomes" id="UP000275777">
    <property type="component" value="Chromosome"/>
</dbReference>
<dbReference type="PANTHER" id="PTHR35457">
    <property type="entry name" value="HEME A SYNTHASE"/>
    <property type="match status" value="1"/>
</dbReference>
<evidence type="ECO:0000256" key="6">
    <source>
        <dbReference type="ARBA" id="ARBA00023002"/>
    </source>
</evidence>
<keyword evidence="4" id="KW-0479">Metal-binding</keyword>
<dbReference type="Pfam" id="PF02628">
    <property type="entry name" value="COX15-CtaA"/>
    <property type="match status" value="1"/>
</dbReference>
<keyword evidence="9 12" id="KW-0472">Membrane</keyword>
<evidence type="ECO:0000256" key="11">
    <source>
        <dbReference type="ARBA" id="ARBA00023444"/>
    </source>
</evidence>
<evidence type="ECO:0000256" key="12">
    <source>
        <dbReference type="SAM" id="Phobius"/>
    </source>
</evidence>
<feature type="transmembrane region" description="Helical" evidence="12">
    <location>
        <begin position="111"/>
        <end position="130"/>
    </location>
</feature>
<comment type="subcellular location">
    <subcellularLocation>
        <location evidence="1">Membrane</location>
        <topology evidence="1">Multi-pass membrane protein</topology>
    </subcellularLocation>
</comment>
<evidence type="ECO:0000256" key="8">
    <source>
        <dbReference type="ARBA" id="ARBA00023133"/>
    </source>
</evidence>
<name>A0A3S4ICF6_CHRVL</name>
<evidence type="ECO:0000256" key="10">
    <source>
        <dbReference type="ARBA" id="ARBA00023157"/>
    </source>
</evidence>
<evidence type="ECO:0000256" key="9">
    <source>
        <dbReference type="ARBA" id="ARBA00023136"/>
    </source>
</evidence>